<dbReference type="Proteomes" id="UP000187495">
    <property type="component" value="Unassembled WGS sequence"/>
</dbReference>
<protein>
    <submittedName>
        <fullName evidence="1">Uncharacterized protein</fullName>
    </submittedName>
</protein>
<dbReference type="RefSeq" id="WP_076555490.1">
    <property type="nucleotide sequence ID" value="NZ_FTNU01000010.1"/>
</dbReference>
<keyword evidence="2" id="KW-1185">Reference proteome</keyword>
<proteinExistence type="predicted"/>
<dbReference type="STRING" id="34061.B0189_04975"/>
<sequence>MCCKIELNNRQDAAHFLGKTTPKPLAQTAENLAPADIVYTGEAVSLFDKLLMRLHRTPKNTP</sequence>
<gene>
    <name evidence="1" type="ORF">SAMN02745664_11042</name>
</gene>
<evidence type="ECO:0000313" key="1">
    <source>
        <dbReference type="EMBL" id="SIR95987.1"/>
    </source>
</evidence>
<evidence type="ECO:0000313" key="2">
    <source>
        <dbReference type="Proteomes" id="UP000187495"/>
    </source>
</evidence>
<accession>A0A1N7F6I6</accession>
<dbReference type="EMBL" id="FTNU01000010">
    <property type="protein sequence ID" value="SIR95987.1"/>
    <property type="molecule type" value="Genomic_DNA"/>
</dbReference>
<dbReference type="AlphaFoldDB" id="A0A1N7F6I6"/>
<reference evidence="2" key="1">
    <citation type="submission" date="2017-01" db="EMBL/GenBank/DDBJ databases">
        <authorList>
            <person name="Varghese N."/>
            <person name="Submissions S."/>
        </authorList>
    </citation>
    <scope>NUCLEOTIDE SEQUENCE [LARGE SCALE GENOMIC DNA]</scope>
    <source>
        <strain evidence="2">DSM 21768</strain>
    </source>
</reference>
<name>A0A1N7F6I6_9GAMM</name>
<organism evidence="1 2">
    <name type="scientific">Moraxella cuniculi DSM 21768</name>
    <dbReference type="NCBI Taxonomy" id="1122245"/>
    <lineage>
        <taxon>Bacteria</taxon>
        <taxon>Pseudomonadati</taxon>
        <taxon>Pseudomonadota</taxon>
        <taxon>Gammaproteobacteria</taxon>
        <taxon>Moraxellales</taxon>
        <taxon>Moraxellaceae</taxon>
        <taxon>Moraxella</taxon>
    </lineage>
</organism>